<proteinExistence type="inferred from homology"/>
<evidence type="ECO:0000256" key="6">
    <source>
        <dbReference type="ARBA" id="ARBA00022741"/>
    </source>
</evidence>
<dbReference type="SUPFAM" id="SSF55681">
    <property type="entry name" value="Class II aaRS and biotin synthetases"/>
    <property type="match status" value="1"/>
</dbReference>
<dbReference type="InterPro" id="IPR004095">
    <property type="entry name" value="TGS"/>
</dbReference>
<dbReference type="InterPro" id="IPR012675">
    <property type="entry name" value="Beta-grasp_dom_sf"/>
</dbReference>
<comment type="subunit">
    <text evidence="13">Homodimer.</text>
</comment>
<dbReference type="eggNOG" id="COG0441">
    <property type="taxonomic scope" value="Bacteria"/>
</dbReference>
<dbReference type="Pfam" id="PF02824">
    <property type="entry name" value="TGS"/>
    <property type="match status" value="1"/>
</dbReference>
<dbReference type="InterPro" id="IPR012947">
    <property type="entry name" value="tRNA_SAD"/>
</dbReference>
<keyword evidence="10 13" id="KW-0648">Protein biosynthesis</keyword>
<evidence type="ECO:0000256" key="7">
    <source>
        <dbReference type="ARBA" id="ARBA00022833"/>
    </source>
</evidence>
<dbReference type="Pfam" id="PF07973">
    <property type="entry name" value="tRNA_SAD"/>
    <property type="match status" value="1"/>
</dbReference>
<dbReference type="InterPro" id="IPR036621">
    <property type="entry name" value="Anticodon-bd_dom_sf"/>
</dbReference>
<dbReference type="CDD" id="cd01667">
    <property type="entry name" value="TGS_ThrRS"/>
    <property type="match status" value="1"/>
</dbReference>
<dbReference type="GO" id="GO:0046872">
    <property type="term" value="F:metal ion binding"/>
    <property type="evidence" value="ECO:0007669"/>
    <property type="project" value="UniProtKB-KW"/>
</dbReference>
<dbReference type="GO" id="GO:0005524">
    <property type="term" value="F:ATP binding"/>
    <property type="evidence" value="ECO:0007669"/>
    <property type="project" value="UniProtKB-UniRule"/>
</dbReference>
<dbReference type="HOGENOM" id="CLU_008554_0_1_0"/>
<dbReference type="PANTHER" id="PTHR11451:SF44">
    <property type="entry name" value="THREONINE--TRNA LIGASE, CHLOROPLASTIC_MITOCHONDRIAL 2"/>
    <property type="match status" value="1"/>
</dbReference>
<dbReference type="SUPFAM" id="SSF55186">
    <property type="entry name" value="ThrRS/AlaRS common domain"/>
    <property type="match status" value="1"/>
</dbReference>
<feature type="binding site" evidence="13">
    <location>
        <position position="370"/>
    </location>
    <ligand>
        <name>Zn(2+)</name>
        <dbReference type="ChEBI" id="CHEBI:29105"/>
        <note>catalytic</note>
    </ligand>
</feature>
<comment type="caution">
    <text evidence="13">Lacks conserved residue(s) required for the propagation of feature annotation.</text>
</comment>
<dbReference type="PROSITE" id="PS50862">
    <property type="entry name" value="AA_TRNA_LIGASE_II"/>
    <property type="match status" value="1"/>
</dbReference>
<keyword evidence="9 13" id="KW-0694">RNA-binding</keyword>
<dbReference type="InterPro" id="IPR006195">
    <property type="entry name" value="aa-tRNA-synth_II"/>
</dbReference>
<feature type="compositionally biased region" description="Basic and acidic residues" evidence="14">
    <location>
        <begin position="647"/>
        <end position="658"/>
    </location>
</feature>
<keyword evidence="3 13" id="KW-0820">tRNA-binding</keyword>
<evidence type="ECO:0000256" key="10">
    <source>
        <dbReference type="ARBA" id="ARBA00022917"/>
    </source>
</evidence>
<keyword evidence="6 13" id="KW-0547">Nucleotide-binding</keyword>
<dbReference type="AlphaFoldDB" id="K9ZX93"/>
<dbReference type="PANTHER" id="PTHR11451">
    <property type="entry name" value="THREONINE-TRNA LIGASE"/>
    <property type="match status" value="1"/>
</dbReference>
<dbReference type="SUPFAM" id="SSF52954">
    <property type="entry name" value="Class II aaRS ABD-related"/>
    <property type="match status" value="1"/>
</dbReference>
<evidence type="ECO:0000256" key="12">
    <source>
        <dbReference type="ARBA" id="ARBA00049515"/>
    </source>
</evidence>
<dbReference type="HAMAP" id="MF_00184">
    <property type="entry name" value="Thr_tRNA_synth"/>
    <property type="match status" value="1"/>
</dbReference>
<keyword evidence="11 13" id="KW-0030">Aminoacyl-tRNA synthetase</keyword>
<dbReference type="InterPro" id="IPR047246">
    <property type="entry name" value="ThrRS_anticodon"/>
</dbReference>
<dbReference type="GO" id="GO:0000049">
    <property type="term" value="F:tRNA binding"/>
    <property type="evidence" value="ECO:0007669"/>
    <property type="project" value="UniProtKB-KW"/>
</dbReference>
<evidence type="ECO:0000313" key="18">
    <source>
        <dbReference type="Proteomes" id="UP000010467"/>
    </source>
</evidence>
<feature type="compositionally biased region" description="Basic and acidic residues" evidence="14">
    <location>
        <begin position="668"/>
        <end position="677"/>
    </location>
</feature>
<dbReference type="PATRIC" id="fig|937777.3.peg.699"/>
<evidence type="ECO:0000256" key="4">
    <source>
        <dbReference type="ARBA" id="ARBA00022598"/>
    </source>
</evidence>
<dbReference type="SMART" id="SM00863">
    <property type="entry name" value="tRNA_SAD"/>
    <property type="match status" value="1"/>
</dbReference>
<dbReference type="FunFam" id="3.40.50.800:FF:000001">
    <property type="entry name" value="Threonine--tRNA ligase"/>
    <property type="match status" value="1"/>
</dbReference>
<dbReference type="CDD" id="cd00860">
    <property type="entry name" value="ThrRS_anticodon"/>
    <property type="match status" value="1"/>
</dbReference>
<evidence type="ECO:0000256" key="14">
    <source>
        <dbReference type="SAM" id="MobiDB-lite"/>
    </source>
</evidence>
<dbReference type="Gene3D" id="3.30.980.10">
    <property type="entry name" value="Threonyl-trna Synthetase, Chain A, domain 2"/>
    <property type="match status" value="1"/>
</dbReference>
<feature type="domain" description="Aminoacyl-transfer RNA synthetases class-II family profile" evidence="15">
    <location>
        <begin position="303"/>
        <end position="574"/>
    </location>
</feature>
<dbReference type="Pfam" id="PF00587">
    <property type="entry name" value="tRNA-synt_2b"/>
    <property type="match status" value="1"/>
</dbReference>
<dbReference type="FunFam" id="3.30.54.20:FF:000002">
    <property type="entry name" value="Threonine--tRNA ligase"/>
    <property type="match status" value="1"/>
</dbReference>
<dbReference type="InterPro" id="IPR033728">
    <property type="entry name" value="ThrRS_core"/>
</dbReference>
<dbReference type="GO" id="GO:0004829">
    <property type="term" value="F:threonine-tRNA ligase activity"/>
    <property type="evidence" value="ECO:0007669"/>
    <property type="project" value="UniProtKB-UniRule"/>
</dbReference>
<feature type="region of interest" description="Disordered" evidence="14">
    <location>
        <begin position="647"/>
        <end position="677"/>
    </location>
</feature>
<dbReference type="Gene3D" id="3.30.930.10">
    <property type="entry name" value="Bira Bifunctional Protein, Domain 2"/>
    <property type="match status" value="1"/>
</dbReference>
<feature type="binding site" evidence="13">
    <location>
        <position position="551"/>
    </location>
    <ligand>
        <name>Zn(2+)</name>
        <dbReference type="ChEBI" id="CHEBI:29105"/>
        <note>catalytic</note>
    </ligand>
</feature>
<sequence>MTENDRVGMPPGPLDAPGDSGRQDRILLRMQVVLPDGKRLDLPHNATARDAAAQIGPRLAQDAVAARVNGILHDLLTPLPDGAEIGIITKKQLADVSEVWRHTLAHVMSQAVGEFYAAKGFDPQAVKRGVGPAIENGFYQDFDLPEPLTEADLPEIEKRMQGIIDANLDLSRHEVGREEALRVFGYDPYKVELIQELPEGTPVTFYRQADYVDLCRGPHLPRTGLLPRAFKLTSTSGAYWRGSEKNPMLQRVYGVAFASQAELDEYLRLLEEAKKRDHRRIGKDLELFFTSDVIGPGLPVWLPNGAAIRRELERFIVDLEVQQGYQHVYTPAMAKSELYKISGHWDHYQEDMFPVMKIDQEELVLRPMNCPHHIQVYSHKPHSYRELPIKIAELGTMYRFEQSGQLTGLSRVRSMTLNDAHIFCREDQVQAEFKKVVELIQGVYEVLGFGQYLYRLSLRDPNDKEKYYPDDSMWESAEGQLRDALNDMGLNYYESPGDAAFYGPKLDVQVRSALGKDETISTVQLDFLLPQRFELEYVNEEGGRSRPIMIHRGVISTMERMTAFLIENTAGDFPLWLAPRQVIVVPIADRHVEYAREIEVTLRALGLRAETDDGSERMNAKIRNAELAKIPVMLIVGDQEQEARAVSVRERGKGERKGVPLADISSELETRYRQRQP</sequence>
<reference evidence="18" key="1">
    <citation type="submission" date="2012-03" db="EMBL/GenBank/DDBJ databases">
        <title>Complete sequence of chromosome of Deinococcus peraridilitoris DSM 19664.</title>
        <authorList>
            <person name="Lucas S."/>
            <person name="Copeland A."/>
            <person name="Lapidus A."/>
            <person name="Glavina del Rio T."/>
            <person name="Dalin E."/>
            <person name="Tice H."/>
            <person name="Bruce D."/>
            <person name="Goodwin L."/>
            <person name="Pitluck S."/>
            <person name="Peters L."/>
            <person name="Mikhailova N."/>
            <person name="Lu M."/>
            <person name="Kyrpides N."/>
            <person name="Mavromatis K."/>
            <person name="Ivanova N."/>
            <person name="Brettin T."/>
            <person name="Detter J.C."/>
            <person name="Han C."/>
            <person name="Larimer F."/>
            <person name="Land M."/>
            <person name="Hauser L."/>
            <person name="Markowitz V."/>
            <person name="Cheng J.-F."/>
            <person name="Hugenholtz P."/>
            <person name="Woyke T."/>
            <person name="Wu D."/>
            <person name="Pukall R."/>
            <person name="Steenblock K."/>
            <person name="Brambilla E."/>
            <person name="Klenk H.-P."/>
            <person name="Eisen J.A."/>
        </authorList>
    </citation>
    <scope>NUCLEOTIDE SEQUENCE [LARGE SCALE GENOMIC DNA]</scope>
    <source>
        <strain evidence="18">DSM 19664 / LMG 22246 / CIP 109416 / KR-200</strain>
    </source>
</reference>
<dbReference type="FunFam" id="3.30.980.10:FF:000005">
    <property type="entry name" value="Threonyl-tRNA synthetase, mitochondrial"/>
    <property type="match status" value="1"/>
</dbReference>
<keyword evidence="5 13" id="KW-0479">Metal-binding</keyword>
<keyword evidence="8 13" id="KW-0067">ATP-binding</keyword>
<dbReference type="Pfam" id="PF03129">
    <property type="entry name" value="HGTP_anticodon"/>
    <property type="match status" value="1"/>
</dbReference>
<dbReference type="InterPro" id="IPR002314">
    <property type="entry name" value="aa-tRNA-synt_IIb"/>
</dbReference>
<keyword evidence="4 13" id="KW-0436">Ligase</keyword>
<dbReference type="EC" id="6.1.1.3" evidence="13"/>
<dbReference type="KEGG" id="dpd:Deipe_0693"/>
<comment type="similarity">
    <text evidence="1 13">Belongs to the class-II aminoacyl-tRNA synthetase family.</text>
</comment>
<evidence type="ECO:0000313" key="17">
    <source>
        <dbReference type="EMBL" id="AFZ66273.1"/>
    </source>
</evidence>
<dbReference type="GO" id="GO:0005737">
    <property type="term" value="C:cytoplasm"/>
    <property type="evidence" value="ECO:0007669"/>
    <property type="project" value="UniProtKB-SubCell"/>
</dbReference>
<dbReference type="Gene3D" id="3.40.50.800">
    <property type="entry name" value="Anticodon-binding domain"/>
    <property type="match status" value="1"/>
</dbReference>
<comment type="cofactor">
    <cofactor evidence="13">
        <name>Zn(2+)</name>
        <dbReference type="ChEBI" id="CHEBI:29105"/>
    </cofactor>
    <text evidence="13">Binds 1 zinc ion per subunit.</text>
</comment>
<dbReference type="Proteomes" id="UP000010467">
    <property type="component" value="Chromosome"/>
</dbReference>
<feature type="domain" description="TGS" evidence="16">
    <location>
        <begin position="28"/>
        <end position="89"/>
    </location>
</feature>
<dbReference type="FunFam" id="3.30.930.10:FF:000002">
    <property type="entry name" value="Threonine--tRNA ligase"/>
    <property type="match status" value="1"/>
</dbReference>
<dbReference type="SUPFAM" id="SSF81271">
    <property type="entry name" value="TGS-like"/>
    <property type="match status" value="1"/>
</dbReference>
<dbReference type="STRING" id="937777.Deipe_0693"/>
<evidence type="ECO:0000256" key="3">
    <source>
        <dbReference type="ARBA" id="ARBA00022555"/>
    </source>
</evidence>
<feature type="binding site" evidence="13">
    <location>
        <position position="421"/>
    </location>
    <ligand>
        <name>Zn(2+)</name>
        <dbReference type="ChEBI" id="CHEBI:29105"/>
        <note>catalytic</note>
    </ligand>
</feature>
<feature type="region of interest" description="Disordered" evidence="14">
    <location>
        <begin position="1"/>
        <end position="21"/>
    </location>
</feature>
<keyword evidence="18" id="KW-1185">Reference proteome</keyword>
<dbReference type="InterPro" id="IPR018163">
    <property type="entry name" value="Thr/Ala-tRNA-synth_IIc_edit"/>
</dbReference>
<keyword evidence="2 13" id="KW-0963">Cytoplasm</keyword>
<gene>
    <name evidence="13" type="primary">thrS</name>
    <name evidence="17" type="ordered locus">Deipe_0693</name>
</gene>
<dbReference type="Gene3D" id="3.10.20.30">
    <property type="match status" value="1"/>
</dbReference>
<protein>
    <recommendedName>
        <fullName evidence="13">Threonine--tRNA ligase</fullName>
        <ecNumber evidence="13">6.1.1.3</ecNumber>
    </recommendedName>
    <alternativeName>
        <fullName evidence="13">Threonyl-tRNA synthetase</fullName>
        <shortName evidence="13">ThrRS</shortName>
    </alternativeName>
</protein>
<evidence type="ECO:0000259" key="15">
    <source>
        <dbReference type="PROSITE" id="PS50862"/>
    </source>
</evidence>
<dbReference type="CDD" id="cd00771">
    <property type="entry name" value="ThrRS_core"/>
    <property type="match status" value="1"/>
</dbReference>
<evidence type="ECO:0000256" key="1">
    <source>
        <dbReference type="ARBA" id="ARBA00008226"/>
    </source>
</evidence>
<evidence type="ECO:0000259" key="16">
    <source>
        <dbReference type="PROSITE" id="PS51880"/>
    </source>
</evidence>
<keyword evidence="7 13" id="KW-0862">Zinc</keyword>
<organism evidence="17 18">
    <name type="scientific">Deinococcus peraridilitoris (strain DSM 19664 / LMG 22246 / CIP 109416 / KR-200)</name>
    <dbReference type="NCBI Taxonomy" id="937777"/>
    <lineage>
        <taxon>Bacteria</taxon>
        <taxon>Thermotogati</taxon>
        <taxon>Deinococcota</taxon>
        <taxon>Deinococci</taxon>
        <taxon>Deinococcales</taxon>
        <taxon>Deinococcaceae</taxon>
        <taxon>Deinococcus</taxon>
    </lineage>
</organism>
<comment type="catalytic activity">
    <reaction evidence="12 13">
        <text>tRNA(Thr) + L-threonine + ATP = L-threonyl-tRNA(Thr) + AMP + diphosphate + H(+)</text>
        <dbReference type="Rhea" id="RHEA:24624"/>
        <dbReference type="Rhea" id="RHEA-COMP:9670"/>
        <dbReference type="Rhea" id="RHEA-COMP:9704"/>
        <dbReference type="ChEBI" id="CHEBI:15378"/>
        <dbReference type="ChEBI" id="CHEBI:30616"/>
        <dbReference type="ChEBI" id="CHEBI:33019"/>
        <dbReference type="ChEBI" id="CHEBI:57926"/>
        <dbReference type="ChEBI" id="CHEBI:78442"/>
        <dbReference type="ChEBI" id="CHEBI:78534"/>
        <dbReference type="ChEBI" id="CHEBI:456215"/>
        <dbReference type="EC" id="6.1.1.3"/>
    </reaction>
</comment>
<evidence type="ECO:0000256" key="2">
    <source>
        <dbReference type="ARBA" id="ARBA00022490"/>
    </source>
</evidence>
<dbReference type="EMBL" id="CP003382">
    <property type="protein sequence ID" value="AFZ66273.1"/>
    <property type="molecule type" value="Genomic_DNA"/>
</dbReference>
<comment type="subcellular location">
    <subcellularLocation>
        <location evidence="13">Cytoplasm</location>
    </subcellularLocation>
</comment>
<dbReference type="InterPro" id="IPR045864">
    <property type="entry name" value="aa-tRNA-synth_II/BPL/LPL"/>
</dbReference>
<dbReference type="InterPro" id="IPR012676">
    <property type="entry name" value="TGS-like"/>
</dbReference>
<evidence type="ECO:0000256" key="11">
    <source>
        <dbReference type="ARBA" id="ARBA00023146"/>
    </source>
</evidence>
<evidence type="ECO:0000256" key="5">
    <source>
        <dbReference type="ARBA" id="ARBA00022723"/>
    </source>
</evidence>
<evidence type="ECO:0000256" key="8">
    <source>
        <dbReference type="ARBA" id="ARBA00022840"/>
    </source>
</evidence>
<evidence type="ECO:0000256" key="13">
    <source>
        <dbReference type="HAMAP-Rule" id="MF_00184"/>
    </source>
</evidence>
<accession>K9ZX93</accession>
<dbReference type="PROSITE" id="PS51880">
    <property type="entry name" value="TGS"/>
    <property type="match status" value="1"/>
</dbReference>
<dbReference type="GO" id="GO:0006435">
    <property type="term" value="P:threonyl-tRNA aminoacylation"/>
    <property type="evidence" value="ECO:0007669"/>
    <property type="project" value="UniProtKB-UniRule"/>
</dbReference>
<name>K9ZX93_DEIPD</name>
<dbReference type="NCBIfam" id="TIGR00418">
    <property type="entry name" value="thrS"/>
    <property type="match status" value="1"/>
</dbReference>
<dbReference type="InterPro" id="IPR004154">
    <property type="entry name" value="Anticodon-bd"/>
</dbReference>
<dbReference type="InterPro" id="IPR002320">
    <property type="entry name" value="Thr-tRNA-ligase_IIa"/>
</dbReference>
<evidence type="ECO:0000256" key="9">
    <source>
        <dbReference type="ARBA" id="ARBA00022884"/>
    </source>
</evidence>
<dbReference type="PRINTS" id="PR01047">
    <property type="entry name" value="TRNASYNTHTHR"/>
</dbReference>